<proteinExistence type="predicted"/>
<dbReference type="EMBL" id="CAJGYO010000207">
    <property type="protein sequence ID" value="CAD6341416.1"/>
    <property type="molecule type" value="Genomic_DNA"/>
</dbReference>
<evidence type="ECO:0000313" key="1">
    <source>
        <dbReference type="EMBL" id="CAD6341416.1"/>
    </source>
</evidence>
<comment type="caution">
    <text evidence="1">The sequence shown here is derived from an EMBL/GenBank/DDBJ whole genome shotgun (WGS) entry which is preliminary data.</text>
</comment>
<name>A0A811SKF0_9POAL</name>
<accession>A0A811SKF0</accession>
<organism evidence="1 2">
    <name type="scientific">Miscanthus lutarioriparius</name>
    <dbReference type="NCBI Taxonomy" id="422564"/>
    <lineage>
        <taxon>Eukaryota</taxon>
        <taxon>Viridiplantae</taxon>
        <taxon>Streptophyta</taxon>
        <taxon>Embryophyta</taxon>
        <taxon>Tracheophyta</taxon>
        <taxon>Spermatophyta</taxon>
        <taxon>Magnoliopsida</taxon>
        <taxon>Liliopsida</taxon>
        <taxon>Poales</taxon>
        <taxon>Poaceae</taxon>
        <taxon>PACMAD clade</taxon>
        <taxon>Panicoideae</taxon>
        <taxon>Andropogonodae</taxon>
        <taxon>Andropogoneae</taxon>
        <taxon>Saccharinae</taxon>
        <taxon>Miscanthus</taxon>
    </lineage>
</organism>
<keyword evidence="2" id="KW-1185">Reference proteome</keyword>
<sequence>MEVLATECDIIGNPALPPDSGDSYSMEHLKNGSMAGSALNKVARPSDNAQVIQRSMAGNSLNMVPRPSDNAQDVVHVLGSKMQAMYREDA</sequence>
<gene>
    <name evidence="1" type="ORF">NCGR_LOCUS65514</name>
</gene>
<dbReference type="AlphaFoldDB" id="A0A811SKF0"/>
<dbReference type="OrthoDB" id="1751331at2759"/>
<dbReference type="Proteomes" id="UP000604825">
    <property type="component" value="Unassembled WGS sequence"/>
</dbReference>
<protein>
    <submittedName>
        <fullName evidence="1">Uncharacterized protein</fullName>
    </submittedName>
</protein>
<evidence type="ECO:0000313" key="2">
    <source>
        <dbReference type="Proteomes" id="UP000604825"/>
    </source>
</evidence>
<reference evidence="1" key="1">
    <citation type="submission" date="2020-10" db="EMBL/GenBank/DDBJ databases">
        <authorList>
            <person name="Han B."/>
            <person name="Lu T."/>
            <person name="Zhao Q."/>
            <person name="Huang X."/>
            <person name="Zhao Y."/>
        </authorList>
    </citation>
    <scope>NUCLEOTIDE SEQUENCE</scope>
</reference>